<gene>
    <name evidence="1" type="ORF">GCM10009547_34820</name>
</gene>
<evidence type="ECO:0000313" key="2">
    <source>
        <dbReference type="Proteomes" id="UP001500957"/>
    </source>
</evidence>
<comment type="caution">
    <text evidence="1">The sequence shown here is derived from an EMBL/GenBank/DDBJ whole genome shotgun (WGS) entry which is preliminary data.</text>
</comment>
<proteinExistence type="predicted"/>
<dbReference type="RefSeq" id="WP_344607062.1">
    <property type="nucleotide sequence ID" value="NZ_BAAAHE010000030.1"/>
</dbReference>
<protein>
    <recommendedName>
        <fullName evidence="3">DUF4267 domain-containing protein</fullName>
    </recommendedName>
</protein>
<accession>A0ABN1H3R6</accession>
<keyword evidence="2" id="KW-1185">Reference proteome</keyword>
<evidence type="ECO:0000313" key="1">
    <source>
        <dbReference type="EMBL" id="GAA0628203.1"/>
    </source>
</evidence>
<reference evidence="1 2" key="1">
    <citation type="journal article" date="2019" name="Int. J. Syst. Evol. Microbiol.">
        <title>The Global Catalogue of Microorganisms (GCM) 10K type strain sequencing project: providing services to taxonomists for standard genome sequencing and annotation.</title>
        <authorList>
            <consortium name="The Broad Institute Genomics Platform"/>
            <consortium name="The Broad Institute Genome Sequencing Center for Infectious Disease"/>
            <person name="Wu L."/>
            <person name="Ma J."/>
        </authorList>
    </citation>
    <scope>NUCLEOTIDE SEQUENCE [LARGE SCALE GENOMIC DNA]</scope>
    <source>
        <strain evidence="1 2">JCM 10671</strain>
    </source>
</reference>
<evidence type="ECO:0008006" key="3">
    <source>
        <dbReference type="Google" id="ProtNLM"/>
    </source>
</evidence>
<dbReference type="EMBL" id="BAAAHE010000030">
    <property type="protein sequence ID" value="GAA0628203.1"/>
    <property type="molecule type" value="Genomic_DNA"/>
</dbReference>
<sequence length="119" mass="12164">MRETPLAVASGAGRTLFGALALLDPPTIAKLADFDLDNPSARFMTRLFGARDVVLGAMTVLPSTRRFALTAGLLCDVLDATSGARLAAEGASARAKLGTIGGPIPFIVAGALALRAGKR</sequence>
<dbReference type="Proteomes" id="UP001500957">
    <property type="component" value="Unassembled WGS sequence"/>
</dbReference>
<name>A0ABN1H3R6_9ACTN</name>
<organism evidence="1 2">
    <name type="scientific">Sporichthya brevicatena</name>
    <dbReference type="NCBI Taxonomy" id="171442"/>
    <lineage>
        <taxon>Bacteria</taxon>
        <taxon>Bacillati</taxon>
        <taxon>Actinomycetota</taxon>
        <taxon>Actinomycetes</taxon>
        <taxon>Sporichthyales</taxon>
        <taxon>Sporichthyaceae</taxon>
        <taxon>Sporichthya</taxon>
    </lineage>
</organism>